<evidence type="ECO:0000313" key="4">
    <source>
        <dbReference type="Proteomes" id="UP000095606"/>
    </source>
</evidence>
<dbReference type="EMBL" id="CP103141">
    <property type="protein sequence ID" value="UVQ75773.1"/>
    <property type="molecule type" value="Genomic_DNA"/>
</dbReference>
<evidence type="ECO:0000313" key="5">
    <source>
        <dbReference type="Proteomes" id="UP001060104"/>
    </source>
</evidence>
<evidence type="ECO:0000256" key="1">
    <source>
        <dbReference type="SAM" id="SignalP"/>
    </source>
</evidence>
<dbReference type="InterPro" id="IPR021638">
    <property type="entry name" value="DUF3244"/>
</dbReference>
<dbReference type="Pfam" id="PF11589">
    <property type="entry name" value="DUF3244"/>
    <property type="match status" value="1"/>
</dbReference>
<evidence type="ECO:0000313" key="3">
    <source>
        <dbReference type="EMBL" id="UVQ75773.1"/>
    </source>
</evidence>
<dbReference type="Proteomes" id="UP000095606">
    <property type="component" value="Unassembled WGS sequence"/>
</dbReference>
<dbReference type="Gene3D" id="2.60.40.3080">
    <property type="match status" value="1"/>
</dbReference>
<evidence type="ECO:0000313" key="2">
    <source>
        <dbReference type="EMBL" id="CUP23967.1"/>
    </source>
</evidence>
<feature type="signal peptide" evidence="1">
    <location>
        <begin position="1"/>
        <end position="23"/>
    </location>
</feature>
<dbReference type="GeneID" id="69588018"/>
<dbReference type="AlphaFoldDB" id="A0A174LMU6"/>
<feature type="chain" id="PRO_5008027165" evidence="1">
    <location>
        <begin position="24"/>
        <end position="126"/>
    </location>
</feature>
<sequence length="126" mass="13744">MRTKLLFFFFLLMLLQVNMSTSAMVLKDAHRIMLKDIKASGSHRSMPVLPTAFIDGSLLSVDFLSAVTSAAVTVRNSATGEIVYSSVEMNVTTLRIDLTGKSAGEYSLEIGIGDTILSGDFLLEYE</sequence>
<organism evidence="2 4">
    <name type="scientific">Bacteroides faecis</name>
    <dbReference type="NCBI Taxonomy" id="674529"/>
    <lineage>
        <taxon>Bacteria</taxon>
        <taxon>Pseudomonadati</taxon>
        <taxon>Bacteroidota</taxon>
        <taxon>Bacteroidia</taxon>
        <taxon>Bacteroidales</taxon>
        <taxon>Bacteroidaceae</taxon>
        <taxon>Bacteroides</taxon>
    </lineage>
</organism>
<keyword evidence="1" id="KW-0732">Signal</keyword>
<gene>
    <name evidence="2" type="ORF">ERS852461_02146</name>
    <name evidence="3" type="ORF">NXY30_05040</name>
</gene>
<reference evidence="3" key="2">
    <citation type="submission" date="2022-08" db="EMBL/GenBank/DDBJ databases">
        <title>Genome Sequencing of Bacteroides fragilis Group Isolates with Nanopore Technology.</title>
        <authorList>
            <person name="Tisza M.J."/>
            <person name="Smith D."/>
            <person name="Dekker J.P."/>
        </authorList>
    </citation>
    <scope>NUCLEOTIDE SEQUENCE</scope>
    <source>
        <strain evidence="3">BFG-527</strain>
    </source>
</reference>
<dbReference type="EMBL" id="CZAE01000009">
    <property type="protein sequence ID" value="CUP23967.1"/>
    <property type="molecule type" value="Genomic_DNA"/>
</dbReference>
<dbReference type="Proteomes" id="UP001060104">
    <property type="component" value="Chromosome"/>
</dbReference>
<keyword evidence="5" id="KW-1185">Reference proteome</keyword>
<proteinExistence type="predicted"/>
<dbReference type="RefSeq" id="WP_022302535.1">
    <property type="nucleotide sequence ID" value="NZ_CABMFH010000004.1"/>
</dbReference>
<reference evidence="2 4" key="1">
    <citation type="submission" date="2015-09" db="EMBL/GenBank/DDBJ databases">
        <authorList>
            <consortium name="Pathogen Informatics"/>
        </authorList>
    </citation>
    <scope>NUCLEOTIDE SEQUENCE [LARGE SCALE GENOMIC DNA]</scope>
    <source>
        <strain evidence="2 4">2789STDY5834846</strain>
    </source>
</reference>
<protein>
    <submittedName>
        <fullName evidence="3">DUF3244 domain-containing protein</fullName>
    </submittedName>
    <submittedName>
        <fullName evidence="2">Protein of uncharacterized function (DUF3244)</fullName>
    </submittedName>
</protein>
<accession>A0A174LMU6</accession>
<name>A0A174LMU6_9BACE</name>